<dbReference type="SMART" id="SM00353">
    <property type="entry name" value="HLH"/>
    <property type="match status" value="1"/>
</dbReference>
<feature type="region of interest" description="Disordered" evidence="1">
    <location>
        <begin position="326"/>
        <end position="386"/>
    </location>
</feature>
<keyword evidence="4" id="KW-1185">Reference proteome</keyword>
<proteinExistence type="predicted"/>
<dbReference type="SUPFAM" id="SSF47459">
    <property type="entry name" value="HLH, helix-loop-helix DNA-binding domain"/>
    <property type="match status" value="1"/>
</dbReference>
<gene>
    <name evidence="3" type="ORF">CPB84DRAFT_847370</name>
</gene>
<feature type="compositionally biased region" description="Acidic residues" evidence="1">
    <location>
        <begin position="80"/>
        <end position="94"/>
    </location>
</feature>
<dbReference type="Proteomes" id="UP000724874">
    <property type="component" value="Unassembled WGS sequence"/>
</dbReference>
<feature type="compositionally biased region" description="Low complexity" evidence="1">
    <location>
        <begin position="332"/>
        <end position="343"/>
    </location>
</feature>
<dbReference type="OrthoDB" id="690068at2759"/>
<dbReference type="Gene3D" id="4.10.280.10">
    <property type="entry name" value="Helix-loop-helix DNA-binding domain"/>
    <property type="match status" value="1"/>
</dbReference>
<feature type="region of interest" description="Disordered" evidence="1">
    <location>
        <begin position="166"/>
        <end position="228"/>
    </location>
</feature>
<dbReference type="GO" id="GO:0046983">
    <property type="term" value="F:protein dimerization activity"/>
    <property type="evidence" value="ECO:0007669"/>
    <property type="project" value="InterPro"/>
</dbReference>
<reference evidence="3" key="1">
    <citation type="submission" date="2020-11" db="EMBL/GenBank/DDBJ databases">
        <authorList>
            <consortium name="DOE Joint Genome Institute"/>
            <person name="Ahrendt S."/>
            <person name="Riley R."/>
            <person name="Andreopoulos W."/>
            <person name="LaButti K."/>
            <person name="Pangilinan J."/>
            <person name="Ruiz-duenas F.J."/>
            <person name="Barrasa J.M."/>
            <person name="Sanchez-Garcia M."/>
            <person name="Camarero S."/>
            <person name="Miyauchi S."/>
            <person name="Serrano A."/>
            <person name="Linde D."/>
            <person name="Babiker R."/>
            <person name="Drula E."/>
            <person name="Ayuso-Fernandez I."/>
            <person name="Pacheco R."/>
            <person name="Padilla G."/>
            <person name="Ferreira P."/>
            <person name="Barriuso J."/>
            <person name="Kellner H."/>
            <person name="Castanera R."/>
            <person name="Alfaro M."/>
            <person name="Ramirez L."/>
            <person name="Pisabarro A.G."/>
            <person name="Kuo A."/>
            <person name="Tritt A."/>
            <person name="Lipzen A."/>
            <person name="He G."/>
            <person name="Yan M."/>
            <person name="Ng V."/>
            <person name="Cullen D."/>
            <person name="Martin F."/>
            <person name="Rosso M.-N."/>
            <person name="Henrissat B."/>
            <person name="Hibbett D."/>
            <person name="Martinez A.T."/>
            <person name="Grigoriev I.V."/>
        </authorList>
    </citation>
    <scope>NUCLEOTIDE SEQUENCE</scope>
    <source>
        <strain evidence="3">AH 44721</strain>
    </source>
</reference>
<feature type="region of interest" description="Disordered" evidence="1">
    <location>
        <begin position="293"/>
        <end position="314"/>
    </location>
</feature>
<feature type="region of interest" description="Disordered" evidence="1">
    <location>
        <begin position="1"/>
        <end position="50"/>
    </location>
</feature>
<evidence type="ECO:0000256" key="1">
    <source>
        <dbReference type="SAM" id="MobiDB-lite"/>
    </source>
</evidence>
<evidence type="ECO:0000313" key="4">
    <source>
        <dbReference type="Proteomes" id="UP000724874"/>
    </source>
</evidence>
<dbReference type="InterPro" id="IPR011598">
    <property type="entry name" value="bHLH_dom"/>
</dbReference>
<sequence length="386" mass="41502">MRPYAPRPAPVVADPAVAAPPPAKRGRKPGPLSRSAREAQRRLNHSIIEKARRTKINDALATLKQLVPADYGQKRSSADSLDEEDEDEEDDDYEEGSKKLKPKSKGTGKKEEKEKEFKLEILVRTVTFLQDLLVRVEVLEANASAPCSNCGATAGKQPKKRKHIYLEEDEKESRQDTDACRPNAKISRRSDSRATDSSVGKSPDAMTAAVPVSPPQEPEPASARLPSISSWLPNSNSVIDPQLLSGQGVAPKRSSPPVGSYLPSPPSSTHFDPIRGSTVPPLLNLGPVATAAMVPPANNNSSSNTNRTPEDESAASLLLQISASSPTFRPVNSSSHSSSTNSNYGLPDPSNFLLHSDVRTQRGEGHVRHAQTPSSLLGMKAAGRKL</sequence>
<comment type="caution">
    <text evidence="3">The sequence shown here is derived from an EMBL/GenBank/DDBJ whole genome shotgun (WGS) entry which is preliminary data.</text>
</comment>
<protein>
    <recommendedName>
        <fullName evidence="2">BHLH domain-containing protein</fullName>
    </recommendedName>
</protein>
<dbReference type="EMBL" id="JADNYJ010000035">
    <property type="protein sequence ID" value="KAF8902570.1"/>
    <property type="molecule type" value="Genomic_DNA"/>
</dbReference>
<name>A0A9P5TNC5_GYMJU</name>
<feature type="compositionally biased region" description="Basic and acidic residues" evidence="1">
    <location>
        <begin position="356"/>
        <end position="367"/>
    </location>
</feature>
<feature type="compositionally biased region" description="Basic and acidic residues" evidence="1">
    <location>
        <begin position="35"/>
        <end position="50"/>
    </location>
</feature>
<dbReference type="Pfam" id="PF00010">
    <property type="entry name" value="HLH"/>
    <property type="match status" value="1"/>
</dbReference>
<evidence type="ECO:0000259" key="2">
    <source>
        <dbReference type="PROSITE" id="PS50888"/>
    </source>
</evidence>
<evidence type="ECO:0000313" key="3">
    <source>
        <dbReference type="EMBL" id="KAF8902570.1"/>
    </source>
</evidence>
<dbReference type="InterPro" id="IPR036638">
    <property type="entry name" value="HLH_DNA-bd_sf"/>
</dbReference>
<organism evidence="3 4">
    <name type="scientific">Gymnopilus junonius</name>
    <name type="common">Spectacular rustgill mushroom</name>
    <name type="synonym">Gymnopilus spectabilis subsp. junonius</name>
    <dbReference type="NCBI Taxonomy" id="109634"/>
    <lineage>
        <taxon>Eukaryota</taxon>
        <taxon>Fungi</taxon>
        <taxon>Dikarya</taxon>
        <taxon>Basidiomycota</taxon>
        <taxon>Agaricomycotina</taxon>
        <taxon>Agaricomycetes</taxon>
        <taxon>Agaricomycetidae</taxon>
        <taxon>Agaricales</taxon>
        <taxon>Agaricineae</taxon>
        <taxon>Hymenogastraceae</taxon>
        <taxon>Gymnopilus</taxon>
    </lineage>
</organism>
<feature type="region of interest" description="Disordered" evidence="1">
    <location>
        <begin position="242"/>
        <end position="278"/>
    </location>
</feature>
<feature type="region of interest" description="Disordered" evidence="1">
    <location>
        <begin position="64"/>
        <end position="116"/>
    </location>
</feature>
<accession>A0A9P5TNC5</accession>
<dbReference type="AlphaFoldDB" id="A0A9P5TNC5"/>
<feature type="domain" description="BHLH" evidence="2">
    <location>
        <begin position="40"/>
        <end position="132"/>
    </location>
</feature>
<dbReference type="PROSITE" id="PS50888">
    <property type="entry name" value="BHLH"/>
    <property type="match status" value="1"/>
</dbReference>